<dbReference type="AlphaFoldDB" id="A0A0B6ZNP4"/>
<sequence>DNKLCCADIIPCNKNNITDDECCYNQMTSTGATYSSKNNQHCFDGHVVQALPGTKPCTRFSFYNPDTQICCGGKVGDISSDHNQCCDGILYNSKSQQCCDSEISNIPVTEGRCCLVDSKVYRFEDPSNPCISSCNDTSYDYSNEVCCDGIVHTLHSNTECCGSSAIDSSTTDCCGGQFPLTRNGKMKCCGNRDLFDKRYSKCRNGKVVLKD</sequence>
<gene>
    <name evidence="2" type="primary">ORF70229</name>
</gene>
<evidence type="ECO:0000259" key="1">
    <source>
        <dbReference type="Pfam" id="PF24748"/>
    </source>
</evidence>
<proteinExistence type="predicted"/>
<feature type="domain" description="Galaxin-like repeats" evidence="1">
    <location>
        <begin position="2"/>
        <end position="116"/>
    </location>
</feature>
<feature type="non-terminal residue" evidence="2">
    <location>
        <position position="211"/>
    </location>
</feature>
<feature type="non-terminal residue" evidence="2">
    <location>
        <position position="1"/>
    </location>
</feature>
<dbReference type="Pfam" id="PF24748">
    <property type="entry name" value="Galaxin_repeat"/>
    <property type="match status" value="2"/>
</dbReference>
<dbReference type="InterPro" id="IPR056601">
    <property type="entry name" value="Galaxin_dom"/>
</dbReference>
<feature type="domain" description="Galaxin-like repeats" evidence="1">
    <location>
        <begin position="132"/>
        <end position="208"/>
    </location>
</feature>
<reference evidence="2" key="1">
    <citation type="submission" date="2014-12" db="EMBL/GenBank/DDBJ databases">
        <title>Insight into the proteome of Arion vulgaris.</title>
        <authorList>
            <person name="Aradska J."/>
            <person name="Bulat T."/>
            <person name="Smidak R."/>
            <person name="Sarate P."/>
            <person name="Gangsoo J."/>
            <person name="Sialana F."/>
            <person name="Bilban M."/>
            <person name="Lubec G."/>
        </authorList>
    </citation>
    <scope>NUCLEOTIDE SEQUENCE</scope>
    <source>
        <tissue evidence="2">Skin</tissue>
    </source>
</reference>
<protein>
    <recommendedName>
        <fullName evidence="1">Galaxin-like repeats domain-containing protein</fullName>
    </recommendedName>
</protein>
<accession>A0A0B6ZNP4</accession>
<evidence type="ECO:0000313" key="2">
    <source>
        <dbReference type="EMBL" id="CEK69436.1"/>
    </source>
</evidence>
<dbReference type="PANTHER" id="PTHR34490:SF1">
    <property type="entry name" value="GALAXIN-LIKE"/>
    <property type="match status" value="1"/>
</dbReference>
<dbReference type="PANTHER" id="PTHR34490">
    <property type="entry name" value="PROTEIN CBG12054-RELATED"/>
    <property type="match status" value="1"/>
</dbReference>
<name>A0A0B6ZNP4_9EUPU</name>
<dbReference type="EMBL" id="HACG01022571">
    <property type="protein sequence ID" value="CEK69436.1"/>
    <property type="molecule type" value="Transcribed_RNA"/>
</dbReference>
<organism evidence="2">
    <name type="scientific">Arion vulgaris</name>
    <dbReference type="NCBI Taxonomy" id="1028688"/>
    <lineage>
        <taxon>Eukaryota</taxon>
        <taxon>Metazoa</taxon>
        <taxon>Spiralia</taxon>
        <taxon>Lophotrochozoa</taxon>
        <taxon>Mollusca</taxon>
        <taxon>Gastropoda</taxon>
        <taxon>Heterobranchia</taxon>
        <taxon>Euthyneura</taxon>
        <taxon>Panpulmonata</taxon>
        <taxon>Eupulmonata</taxon>
        <taxon>Stylommatophora</taxon>
        <taxon>Helicina</taxon>
        <taxon>Arionoidea</taxon>
        <taxon>Arionidae</taxon>
        <taxon>Arion</taxon>
    </lineage>
</organism>
<dbReference type="InterPro" id="IPR055284">
    <property type="entry name" value="Galaxin-like"/>
</dbReference>